<feature type="compositionally biased region" description="Low complexity" evidence="1">
    <location>
        <begin position="169"/>
        <end position="182"/>
    </location>
</feature>
<gene>
    <name evidence="2" type="ORF">CI109_102292</name>
</gene>
<evidence type="ECO:0000256" key="1">
    <source>
        <dbReference type="SAM" id="MobiDB-lite"/>
    </source>
</evidence>
<reference evidence="2" key="2">
    <citation type="submission" date="2024-01" db="EMBL/GenBank/DDBJ databases">
        <title>Comparative genomics of Cryptococcus and Kwoniella reveals pathogenesis evolution and contrasting modes of karyotype evolution via chromosome fusion or intercentromeric recombination.</title>
        <authorList>
            <person name="Coelho M.A."/>
            <person name="David-Palma M."/>
            <person name="Shea T."/>
            <person name="Bowers K."/>
            <person name="McGinley-Smith S."/>
            <person name="Mohammad A.W."/>
            <person name="Gnirke A."/>
            <person name="Yurkov A.M."/>
            <person name="Nowrousian M."/>
            <person name="Sun S."/>
            <person name="Cuomo C.A."/>
            <person name="Heitman J."/>
        </authorList>
    </citation>
    <scope>NUCLEOTIDE SEQUENCE</scope>
    <source>
        <strain evidence="2">CBS 12478</strain>
    </source>
</reference>
<feature type="compositionally biased region" description="Basic and acidic residues" evidence="1">
    <location>
        <begin position="130"/>
        <end position="149"/>
    </location>
</feature>
<dbReference type="Proteomes" id="UP000322225">
    <property type="component" value="Chromosome 4"/>
</dbReference>
<protein>
    <submittedName>
        <fullName evidence="2">Uncharacterized protein</fullName>
    </submittedName>
</protein>
<keyword evidence="3" id="KW-1185">Reference proteome</keyword>
<feature type="compositionally biased region" description="Low complexity" evidence="1">
    <location>
        <begin position="116"/>
        <end position="127"/>
    </location>
</feature>
<evidence type="ECO:0000313" key="2">
    <source>
        <dbReference type="EMBL" id="WWD17848.1"/>
    </source>
</evidence>
<feature type="region of interest" description="Disordered" evidence="1">
    <location>
        <begin position="78"/>
        <end position="182"/>
    </location>
</feature>
<dbReference type="RefSeq" id="XP_031857450.2">
    <property type="nucleotide sequence ID" value="XM_032008241.2"/>
</dbReference>
<proteinExistence type="predicted"/>
<accession>A0AAJ8LEU8</accession>
<evidence type="ECO:0000313" key="3">
    <source>
        <dbReference type="Proteomes" id="UP000322225"/>
    </source>
</evidence>
<dbReference type="EMBL" id="CP144054">
    <property type="protein sequence ID" value="WWD17848.1"/>
    <property type="molecule type" value="Genomic_DNA"/>
</dbReference>
<dbReference type="AlphaFoldDB" id="A0AAJ8LEU8"/>
<name>A0AAJ8LEU8_9TREE</name>
<reference evidence="2" key="1">
    <citation type="submission" date="2017-08" db="EMBL/GenBank/DDBJ databases">
        <authorList>
            <person name="Cuomo C."/>
            <person name="Billmyre B."/>
            <person name="Heitman J."/>
        </authorList>
    </citation>
    <scope>NUCLEOTIDE SEQUENCE</scope>
    <source>
        <strain evidence="2">CBS 12478</strain>
    </source>
</reference>
<organism evidence="2 3">
    <name type="scientific">Kwoniella shandongensis</name>
    <dbReference type="NCBI Taxonomy" id="1734106"/>
    <lineage>
        <taxon>Eukaryota</taxon>
        <taxon>Fungi</taxon>
        <taxon>Dikarya</taxon>
        <taxon>Basidiomycota</taxon>
        <taxon>Agaricomycotina</taxon>
        <taxon>Tremellomycetes</taxon>
        <taxon>Tremellales</taxon>
        <taxon>Cryptococcaceae</taxon>
        <taxon>Kwoniella</taxon>
    </lineage>
</organism>
<dbReference type="GeneID" id="43592413"/>
<sequence length="182" mass="19393">MVSTFQPVKILLNYSEGNFKHTDTCSYTDTPTDHFPTRTTTFAIMASSSHNKKPSKSVQDSKYGADFVNVVGLELSPTGTRARDWPSPTGDGSYKPIGGYGTMTTSSGGQASSGYHSHAPPSATAASGNRSEDHDRCNRWRAADWENAHPSDPLLGTDGNNNGQGQGGSSSCFSGCGPFYRK</sequence>
<dbReference type="KEGG" id="ksn:43592413"/>